<comment type="caution">
    <text evidence="4">The sequence shown here is derived from an EMBL/GenBank/DDBJ whole genome shotgun (WGS) entry which is preliminary data.</text>
</comment>
<feature type="compositionally biased region" description="Basic residues" evidence="1">
    <location>
        <begin position="402"/>
        <end position="414"/>
    </location>
</feature>
<dbReference type="EMBL" id="JAHDYR010000012">
    <property type="protein sequence ID" value="KAG9395238.1"/>
    <property type="molecule type" value="Genomic_DNA"/>
</dbReference>
<dbReference type="AlphaFoldDB" id="A0A8J6B406"/>
<feature type="compositionally biased region" description="Polar residues" evidence="1">
    <location>
        <begin position="476"/>
        <end position="491"/>
    </location>
</feature>
<feature type="region of interest" description="Disordered" evidence="1">
    <location>
        <begin position="377"/>
        <end position="503"/>
    </location>
</feature>
<proteinExistence type="predicted"/>
<keyword evidence="5" id="KW-1185">Reference proteome</keyword>
<evidence type="ECO:0000313" key="4">
    <source>
        <dbReference type="EMBL" id="KAG9395238.1"/>
    </source>
</evidence>
<feature type="transmembrane region" description="Helical" evidence="2">
    <location>
        <begin position="195"/>
        <end position="216"/>
    </location>
</feature>
<feature type="compositionally biased region" description="Basic and acidic residues" evidence="1">
    <location>
        <begin position="253"/>
        <end position="294"/>
    </location>
</feature>
<feature type="compositionally biased region" description="Pro residues" evidence="1">
    <location>
        <begin position="298"/>
        <end position="307"/>
    </location>
</feature>
<feature type="transmembrane region" description="Helical" evidence="2">
    <location>
        <begin position="222"/>
        <end position="244"/>
    </location>
</feature>
<feature type="transmembrane region" description="Helical" evidence="2">
    <location>
        <begin position="166"/>
        <end position="188"/>
    </location>
</feature>
<keyword evidence="2" id="KW-1133">Transmembrane helix</keyword>
<gene>
    <name evidence="4" type="ORF">J8273_0458</name>
</gene>
<dbReference type="Proteomes" id="UP000717585">
    <property type="component" value="Unassembled WGS sequence"/>
</dbReference>
<organism evidence="4 5">
    <name type="scientific">Carpediemonas membranifera</name>
    <dbReference type="NCBI Taxonomy" id="201153"/>
    <lineage>
        <taxon>Eukaryota</taxon>
        <taxon>Metamonada</taxon>
        <taxon>Carpediemonas-like organisms</taxon>
        <taxon>Carpediemonas</taxon>
    </lineage>
</organism>
<feature type="chain" id="PRO_5035281931" evidence="3">
    <location>
        <begin position="18"/>
        <end position="503"/>
    </location>
</feature>
<sequence>MLLYAALLALLGSLAFCAPTDTPVCTSLDSSLNALAVSLSENQTVLACPIDSNTTHIEVFSRNGSDWRLVETAILPSVETMENADGVAHIHCTNTSTVFSYTLDGWIGAVPAALGLPDIPSVSEEVEDIIYRGAILATSVLLLLLMTCFCLCVCMATVLFGKLTFVVIWKTLDILVSWHVYILTILGWGAEKVGLAALFLGKTGLWGVISMCAFIAHIDVALLFGAQYAFKIICWPYFLPRFLVRRARRRRRERESTWPRHPDTGEPVHPKKMRRLAEQQERVSRHRQAEDLEAQHPGPQPADPAPAPVMDMGMELEDVSPAYPRHPMLLEGPVVEQVEAVDLGRDRTASMQLERAVTPIVMEPEEEDGMEMVRRLKTPQQSPRAKPLSPAPPSSEATVRSQSRRNRARPRHLRTGSGDELTPAMSASSDFGTGGVASPFTPTARDVYTGPRAPATPRGGDNMATPSMLNIPPLDTPTSLRASNGRVFQSPTLPPVGNSRRYW</sequence>
<keyword evidence="2" id="KW-0472">Membrane</keyword>
<evidence type="ECO:0000256" key="3">
    <source>
        <dbReference type="SAM" id="SignalP"/>
    </source>
</evidence>
<protein>
    <submittedName>
        <fullName evidence="4">Uncharacterized protein</fullName>
    </submittedName>
</protein>
<feature type="signal peptide" evidence="3">
    <location>
        <begin position="1"/>
        <end position="17"/>
    </location>
</feature>
<accession>A0A8J6B406</accession>
<feature type="region of interest" description="Disordered" evidence="1">
    <location>
        <begin position="253"/>
        <end position="310"/>
    </location>
</feature>
<keyword evidence="2" id="KW-0812">Transmembrane</keyword>
<evidence type="ECO:0000313" key="5">
    <source>
        <dbReference type="Proteomes" id="UP000717585"/>
    </source>
</evidence>
<reference evidence="4" key="1">
    <citation type="submission" date="2021-05" db="EMBL/GenBank/DDBJ databases">
        <title>A free-living protist that lacks canonical eukaryotic 1 DNA replication and segregation systems.</title>
        <authorList>
            <person name="Salas-Leiva D.E."/>
            <person name="Tromer E.C."/>
            <person name="Curtis B.A."/>
            <person name="Jerlstrom-Hultqvist J."/>
            <person name="Kolisko M."/>
            <person name="Yi Z."/>
            <person name="Salas-Leiva J.S."/>
            <person name="Gallot-Lavallee L."/>
            <person name="Kops G.J.P.L."/>
            <person name="Archibald J.M."/>
            <person name="Simpson A.G.B."/>
            <person name="Roger A.J."/>
        </authorList>
    </citation>
    <scope>NUCLEOTIDE SEQUENCE</scope>
    <source>
        <strain evidence="4">BICM</strain>
    </source>
</reference>
<name>A0A8J6B406_9EUKA</name>
<evidence type="ECO:0000256" key="2">
    <source>
        <dbReference type="SAM" id="Phobius"/>
    </source>
</evidence>
<keyword evidence="3" id="KW-0732">Signal</keyword>
<feature type="transmembrane region" description="Helical" evidence="2">
    <location>
        <begin position="129"/>
        <end position="160"/>
    </location>
</feature>
<evidence type="ECO:0000256" key="1">
    <source>
        <dbReference type="SAM" id="MobiDB-lite"/>
    </source>
</evidence>